<dbReference type="RefSeq" id="WP_304995382.1">
    <property type="nucleotide sequence ID" value="NZ_CP101717.1"/>
</dbReference>
<keyword evidence="2" id="KW-0326">Glycosidase</keyword>
<keyword evidence="2" id="KW-0378">Hydrolase</keyword>
<dbReference type="CDD" id="cd10032">
    <property type="entry name" value="UDG-F6_HDG"/>
    <property type="match status" value="1"/>
</dbReference>
<proteinExistence type="predicted"/>
<dbReference type="SMART" id="SM00986">
    <property type="entry name" value="UDG"/>
    <property type="match status" value="1"/>
</dbReference>
<gene>
    <name evidence="2" type="ORF">NFC81_15485</name>
</gene>
<dbReference type="InterPro" id="IPR005122">
    <property type="entry name" value="Uracil-DNA_glycosylase-like"/>
</dbReference>
<dbReference type="Pfam" id="PF03167">
    <property type="entry name" value="UDG"/>
    <property type="match status" value="1"/>
</dbReference>
<dbReference type="AlphaFoldDB" id="A0AB38YGA1"/>
<dbReference type="SMART" id="SM00987">
    <property type="entry name" value="UreE_C"/>
    <property type="match status" value="1"/>
</dbReference>
<dbReference type="InterPro" id="IPR036895">
    <property type="entry name" value="Uracil-DNA_glycosylase-like_sf"/>
</dbReference>
<dbReference type="SUPFAM" id="SSF52141">
    <property type="entry name" value="Uracil-DNA glycosylase-like"/>
    <property type="match status" value="1"/>
</dbReference>
<reference evidence="2" key="1">
    <citation type="submission" date="2022-07" db="EMBL/GenBank/DDBJ databases">
        <title>Complete genome sequence of Salinispirillum sp. LH10-3-1 capable of multiple carbohydrate inversion isolated from a soda lake.</title>
        <authorList>
            <person name="Liu J."/>
            <person name="Zhai Y."/>
            <person name="Zhang H."/>
            <person name="Yang H."/>
            <person name="Qu J."/>
            <person name="Li J."/>
        </authorList>
    </citation>
    <scope>NUCLEOTIDE SEQUENCE</scope>
    <source>
        <strain evidence="2">LH 10-3-1</strain>
    </source>
</reference>
<dbReference type="Gene3D" id="3.40.470.10">
    <property type="entry name" value="Uracil-DNA glycosylase-like domain"/>
    <property type="match status" value="1"/>
</dbReference>
<protein>
    <submittedName>
        <fullName evidence="2">DNA-deoxyinosine glycosylase</fullName>
        <ecNumber evidence="2">3.2.2.15</ecNumber>
    </submittedName>
</protein>
<feature type="domain" description="Uracil-DNA glycosylase-like" evidence="1">
    <location>
        <begin position="12"/>
        <end position="168"/>
    </location>
</feature>
<sequence length="175" mass="19119">MASVLLKVNSFPPIEPPQARLLILGSMPGVASLNAQQYYAHPRNAFWPIMGGLFGASPELPYSERVAVLQAHGIAVWDVLASCERPGSLDAAITKSSMVPNDFNEFLTRHPSVRHVFFNGGTAEQSFRRHVLPLVHDHTLILQRLPSTSPAHAAMSLAHKLAAWSVIKETLSLLP</sequence>
<name>A0AB38YGA1_9GAMM</name>
<organism evidence="2">
    <name type="scientific">Salinispirillum sp. LH 10-3-1</name>
    <dbReference type="NCBI Taxonomy" id="2952525"/>
    <lineage>
        <taxon>Bacteria</taxon>
        <taxon>Pseudomonadati</taxon>
        <taxon>Pseudomonadota</taxon>
        <taxon>Gammaproteobacteria</taxon>
        <taxon>Oceanospirillales</taxon>
        <taxon>Saccharospirillaceae</taxon>
        <taxon>Salinispirillum</taxon>
    </lineage>
</organism>
<dbReference type="EC" id="3.2.2.15" evidence="2"/>
<dbReference type="EMBL" id="CP101717">
    <property type="protein sequence ID" value="WLD58096.1"/>
    <property type="molecule type" value="Genomic_DNA"/>
</dbReference>
<evidence type="ECO:0000313" key="2">
    <source>
        <dbReference type="EMBL" id="WLD58096.1"/>
    </source>
</evidence>
<accession>A0AB38YGA1</accession>
<dbReference type="GO" id="GO:0033958">
    <property type="term" value="F:DNA-deoxyinosine glycosylase activity"/>
    <property type="evidence" value="ECO:0007669"/>
    <property type="project" value="UniProtKB-EC"/>
</dbReference>
<dbReference type="NCBIfam" id="TIGR04274">
    <property type="entry name" value="hypoxanDNAglyco"/>
    <property type="match status" value="1"/>
</dbReference>
<evidence type="ECO:0000259" key="1">
    <source>
        <dbReference type="SMART" id="SM00986"/>
    </source>
</evidence>
<dbReference type="InterPro" id="IPR026353">
    <property type="entry name" value="Hypoxan-DNA_Glyclase"/>
</dbReference>